<dbReference type="Proteomes" id="UP001472677">
    <property type="component" value="Unassembled WGS sequence"/>
</dbReference>
<reference evidence="1 2" key="1">
    <citation type="journal article" date="2024" name="G3 (Bethesda)">
        <title>Genome assembly of Hibiscus sabdariffa L. provides insights into metabolisms of medicinal natural products.</title>
        <authorList>
            <person name="Kim T."/>
        </authorList>
    </citation>
    <scope>NUCLEOTIDE SEQUENCE [LARGE SCALE GENOMIC DNA]</scope>
    <source>
        <strain evidence="1">TK-2024</strain>
        <tissue evidence="1">Old leaves</tissue>
    </source>
</reference>
<organism evidence="1 2">
    <name type="scientific">Hibiscus sabdariffa</name>
    <name type="common">roselle</name>
    <dbReference type="NCBI Taxonomy" id="183260"/>
    <lineage>
        <taxon>Eukaryota</taxon>
        <taxon>Viridiplantae</taxon>
        <taxon>Streptophyta</taxon>
        <taxon>Embryophyta</taxon>
        <taxon>Tracheophyta</taxon>
        <taxon>Spermatophyta</taxon>
        <taxon>Magnoliopsida</taxon>
        <taxon>eudicotyledons</taxon>
        <taxon>Gunneridae</taxon>
        <taxon>Pentapetalae</taxon>
        <taxon>rosids</taxon>
        <taxon>malvids</taxon>
        <taxon>Malvales</taxon>
        <taxon>Malvaceae</taxon>
        <taxon>Malvoideae</taxon>
        <taxon>Hibiscus</taxon>
    </lineage>
</organism>
<proteinExistence type="predicted"/>
<accession>A0ABR2CPQ0</accession>
<dbReference type="EMBL" id="JBBPBM010000046">
    <property type="protein sequence ID" value="KAK8521709.1"/>
    <property type="molecule type" value="Genomic_DNA"/>
</dbReference>
<evidence type="ECO:0000313" key="2">
    <source>
        <dbReference type="Proteomes" id="UP001472677"/>
    </source>
</evidence>
<name>A0ABR2CPQ0_9ROSI</name>
<sequence length="87" mass="9696">MEIGGADLWGKWDEKELRREVEGDSAASLSTEKITGLGVRTMIHYCQPGIGFFGSCPMEQLFSRGFYMICIKQERTGPPTLVNHKAS</sequence>
<protein>
    <submittedName>
        <fullName evidence="1">Uncharacterized protein</fullName>
    </submittedName>
</protein>
<gene>
    <name evidence="1" type="ORF">V6N12_066297</name>
</gene>
<evidence type="ECO:0000313" key="1">
    <source>
        <dbReference type="EMBL" id="KAK8521709.1"/>
    </source>
</evidence>
<keyword evidence="2" id="KW-1185">Reference proteome</keyword>
<comment type="caution">
    <text evidence="1">The sequence shown here is derived from an EMBL/GenBank/DDBJ whole genome shotgun (WGS) entry which is preliminary data.</text>
</comment>